<evidence type="ECO:0000259" key="2">
    <source>
        <dbReference type="Pfam" id="PF25080"/>
    </source>
</evidence>
<proteinExistence type="predicted"/>
<name>A0A6G1HVC4_9PEZI</name>
<evidence type="ECO:0000256" key="1">
    <source>
        <dbReference type="SAM" id="MobiDB-lite"/>
    </source>
</evidence>
<dbReference type="InterPro" id="IPR056929">
    <property type="entry name" value="Znf_RING-like"/>
</dbReference>
<organism evidence="3 4">
    <name type="scientific">Trichodelitschia bisporula</name>
    <dbReference type="NCBI Taxonomy" id="703511"/>
    <lineage>
        <taxon>Eukaryota</taxon>
        <taxon>Fungi</taxon>
        <taxon>Dikarya</taxon>
        <taxon>Ascomycota</taxon>
        <taxon>Pezizomycotina</taxon>
        <taxon>Dothideomycetes</taxon>
        <taxon>Dothideomycetes incertae sedis</taxon>
        <taxon>Phaeotrichales</taxon>
        <taxon>Phaeotrichaceae</taxon>
        <taxon>Trichodelitschia</taxon>
    </lineage>
</organism>
<dbReference type="AlphaFoldDB" id="A0A6G1HVC4"/>
<dbReference type="Pfam" id="PF25080">
    <property type="entry name" value="zf_RING-like"/>
    <property type="match status" value="1"/>
</dbReference>
<feature type="compositionally biased region" description="Low complexity" evidence="1">
    <location>
        <begin position="179"/>
        <end position="199"/>
    </location>
</feature>
<feature type="region of interest" description="Disordered" evidence="1">
    <location>
        <begin position="271"/>
        <end position="342"/>
    </location>
</feature>
<feature type="region of interest" description="Disordered" evidence="1">
    <location>
        <begin position="167"/>
        <end position="249"/>
    </location>
</feature>
<feature type="compositionally biased region" description="Basic residues" evidence="1">
    <location>
        <begin position="220"/>
        <end position="229"/>
    </location>
</feature>
<accession>A0A6G1HVC4</accession>
<feature type="compositionally biased region" description="Polar residues" evidence="1">
    <location>
        <begin position="85"/>
        <end position="96"/>
    </location>
</feature>
<feature type="region of interest" description="Disordered" evidence="1">
    <location>
        <begin position="73"/>
        <end position="106"/>
    </location>
</feature>
<dbReference type="EMBL" id="ML996696">
    <property type="protein sequence ID" value="KAF2400013.1"/>
    <property type="molecule type" value="Genomic_DNA"/>
</dbReference>
<dbReference type="OrthoDB" id="5405791at2759"/>
<keyword evidence="4" id="KW-1185">Reference proteome</keyword>
<reference evidence="3" key="1">
    <citation type="journal article" date="2020" name="Stud. Mycol.">
        <title>101 Dothideomycetes genomes: a test case for predicting lifestyles and emergence of pathogens.</title>
        <authorList>
            <person name="Haridas S."/>
            <person name="Albert R."/>
            <person name="Binder M."/>
            <person name="Bloem J."/>
            <person name="Labutti K."/>
            <person name="Salamov A."/>
            <person name="Andreopoulos B."/>
            <person name="Baker S."/>
            <person name="Barry K."/>
            <person name="Bills G."/>
            <person name="Bluhm B."/>
            <person name="Cannon C."/>
            <person name="Castanera R."/>
            <person name="Culley D."/>
            <person name="Daum C."/>
            <person name="Ezra D."/>
            <person name="Gonzalez J."/>
            <person name="Henrissat B."/>
            <person name="Kuo A."/>
            <person name="Liang C."/>
            <person name="Lipzen A."/>
            <person name="Lutzoni F."/>
            <person name="Magnuson J."/>
            <person name="Mondo S."/>
            <person name="Nolan M."/>
            <person name="Ohm R."/>
            <person name="Pangilinan J."/>
            <person name="Park H.-J."/>
            <person name="Ramirez L."/>
            <person name="Alfaro M."/>
            <person name="Sun H."/>
            <person name="Tritt A."/>
            <person name="Yoshinaga Y."/>
            <person name="Zwiers L.-H."/>
            <person name="Turgeon B."/>
            <person name="Goodwin S."/>
            <person name="Spatafora J."/>
            <person name="Crous P."/>
            <person name="Grigoriev I."/>
        </authorList>
    </citation>
    <scope>NUCLEOTIDE SEQUENCE</scope>
    <source>
        <strain evidence="3">CBS 262.69</strain>
    </source>
</reference>
<dbReference type="Proteomes" id="UP000799640">
    <property type="component" value="Unassembled WGS sequence"/>
</dbReference>
<feature type="domain" description="RING zinc finger-like" evidence="2">
    <location>
        <begin position="388"/>
        <end position="435"/>
    </location>
</feature>
<evidence type="ECO:0000313" key="4">
    <source>
        <dbReference type="Proteomes" id="UP000799640"/>
    </source>
</evidence>
<evidence type="ECO:0000313" key="3">
    <source>
        <dbReference type="EMBL" id="KAF2400013.1"/>
    </source>
</evidence>
<feature type="compositionally biased region" description="Low complexity" evidence="1">
    <location>
        <begin position="302"/>
        <end position="311"/>
    </location>
</feature>
<sequence>MPPRSALSSLSVSDAANEVVCPLKNHDGSACRKRCIGEKRYRSMQEHIRRAHPEHYIPKLPATEESFSLMVSTPPSADRAAATAVTPNSQPRSNGPPSDYYYNKDDYAYPAGPVQRAAPYRRTSLLPAANAAEALAQLHNHRPWDEADLPSDPDSLPRLRHALYLSSDPTTATSDPYRRPLLPSSLDRSPPYRSSTLPPGGRGPTKPRPRKSSNMAQSARRAKHERARSRGPSGLHARRASYERKAMSAEPSAAAVLMGKRWEDLIDAAASATEEDSRDLTPVPPSPSPHRASLPPIFHLHPTSQPAAASAGAGGGPGTSPLHTAHTPPPGLKTSPPSVGALPSVESPEGVYRGGVVGTGSSGSNFSSSTGSGGVIGGLGSGGGSVQIYCAGCKRLSILGESYACTECICGLCAACVDVIAGEARRGRGVGCPVCRAVGGKFRPFRVDVR</sequence>
<gene>
    <name evidence="3" type="ORF">EJ06DRAFT_557088</name>
</gene>
<protein>
    <recommendedName>
        <fullName evidence="2">RING zinc finger-like domain-containing protein</fullName>
    </recommendedName>
</protein>